<dbReference type="EMBL" id="QCYY01001909">
    <property type="protein sequence ID" value="ROT74347.1"/>
    <property type="molecule type" value="Genomic_DNA"/>
</dbReference>
<keyword evidence="2 7" id="KW-0698">rRNA processing</keyword>
<dbReference type="PROSITE" id="PS50294">
    <property type="entry name" value="WD_REPEATS_REGION"/>
    <property type="match status" value="2"/>
</dbReference>
<dbReference type="Pfam" id="PF08145">
    <property type="entry name" value="BOP1NT"/>
    <property type="match status" value="1"/>
</dbReference>
<dbReference type="InterPro" id="IPR036322">
    <property type="entry name" value="WD40_repeat_dom_sf"/>
</dbReference>
<dbReference type="PROSITE" id="PS50082">
    <property type="entry name" value="WD_REPEATS_2"/>
    <property type="match status" value="2"/>
</dbReference>
<sequence length="713" mass="83069">MSGKKRKLPTVKDEVFEDEIGNDDFMTKQFDDEGNSDSEYSISEGEEETEIPEDDSEDESDDEPDDKSAERGKSKQVNQKATGSKGAPKSKNAEKAVYNEYEEDSSDEEDLRNTIGNIPMNWYDEYPHMGYDLDGNPIIKPDKGDKLDQFLRMLEDPDHGRTVYDKQTGQEVRLSDADLDIVRRVLSNKVPDAKYNMYSKWIDHFTHEVMDMPLSGRPEHKRSFIPSKKEAAYVARRAELIKKGMVTYKTKQKKKRFYDLWGTKGDDQIRRLTHRLETPKMPLPGHEDSYRAPLEYIKEYNARRFTSVRKIPQFYNFVKDRYERCLDLYLAPRKLIKKPLYKADDLLPRMPKPKDLRPFPTREALRFVGHQSVVRTISIHPLGKFLASGSDDHTVKIWEISTGRCLRTFNFQGIIKWVAWNPSPKLFLLAVVVGNKVFCLNPETYLTDRVVVRQTNAVFRVEPDKGDDQIGKQFERVRTAVTWRKPDATEWSNGIRVVLEHFKDVKQIVWHKQGDYFVTVIPHGMNRSILIHQLSRWRSQIPFTAIKARIEVAEFHPKLPFLYVVTQTHVRVYNLQKQTMLKNIRANSRWVSSISVHPGGEHFLIGTFDRKVSWFEMECTRKPHNLKYHKEAVRKVAFHRKYPLFASASDDGRIIVSHGMVYNDWITDPLIVPVKELAGHWFLKNLCVLDIAWHPYEPFVLSSGADTTIRLWS</sequence>
<dbReference type="InterPro" id="IPR015943">
    <property type="entry name" value="WD40/YVTN_repeat-like_dom_sf"/>
</dbReference>
<keyword evidence="12" id="KW-1185">Reference proteome</keyword>
<reference evidence="11 12" key="2">
    <citation type="submission" date="2019-01" db="EMBL/GenBank/DDBJ databases">
        <title>The decoding of complex shrimp genome reveals the adaptation for benthos swimmer, frequently molting mechanism and breeding impact on genome.</title>
        <authorList>
            <person name="Sun Y."/>
            <person name="Gao Y."/>
            <person name="Yu Y."/>
        </authorList>
    </citation>
    <scope>NUCLEOTIDE SEQUENCE [LARGE SCALE GENOMIC DNA]</scope>
    <source>
        <tissue evidence="11">Muscle</tissue>
    </source>
</reference>
<dbReference type="InterPro" id="IPR012953">
    <property type="entry name" value="BOP1_N_dom"/>
</dbReference>
<comment type="subcellular location">
    <subcellularLocation>
        <location evidence="7">Nucleus</location>
        <location evidence="7">Nucleolus</location>
    </subcellularLocation>
    <subcellularLocation>
        <location evidence="7">Nucleus</location>
        <location evidence="7">Nucleoplasm</location>
    </subcellularLocation>
</comment>
<dbReference type="GO" id="GO:0070545">
    <property type="term" value="C:PeBoW complex"/>
    <property type="evidence" value="ECO:0007669"/>
    <property type="project" value="TreeGrafter"/>
</dbReference>
<dbReference type="SMART" id="SM01035">
    <property type="entry name" value="BOP1NT"/>
    <property type="match status" value="1"/>
</dbReference>
<dbReference type="PANTHER" id="PTHR17605">
    <property type="entry name" value="RIBOSOME BIOGENESIS PROTEIN BOP1 BLOCK OF PROLIFERATION 1 PROTEIN"/>
    <property type="match status" value="1"/>
</dbReference>
<organism evidence="11 12">
    <name type="scientific">Penaeus vannamei</name>
    <name type="common">Whiteleg shrimp</name>
    <name type="synonym">Litopenaeus vannamei</name>
    <dbReference type="NCBI Taxonomy" id="6689"/>
    <lineage>
        <taxon>Eukaryota</taxon>
        <taxon>Metazoa</taxon>
        <taxon>Ecdysozoa</taxon>
        <taxon>Arthropoda</taxon>
        <taxon>Crustacea</taxon>
        <taxon>Multicrustacea</taxon>
        <taxon>Malacostraca</taxon>
        <taxon>Eumalacostraca</taxon>
        <taxon>Eucarida</taxon>
        <taxon>Decapoda</taxon>
        <taxon>Dendrobranchiata</taxon>
        <taxon>Penaeoidea</taxon>
        <taxon>Penaeidae</taxon>
        <taxon>Penaeus</taxon>
    </lineage>
</organism>
<evidence type="ECO:0000256" key="1">
    <source>
        <dbReference type="ARBA" id="ARBA00022517"/>
    </source>
</evidence>
<feature type="region of interest" description="Disordered" evidence="9">
    <location>
        <begin position="1"/>
        <end position="112"/>
    </location>
</feature>
<dbReference type="STRING" id="6689.A0A423TD85"/>
<feature type="domain" description="BOP1 N-terminal" evidence="10">
    <location>
        <begin position="123"/>
        <end position="360"/>
    </location>
</feature>
<evidence type="ECO:0000259" key="10">
    <source>
        <dbReference type="SMART" id="SM01035"/>
    </source>
</evidence>
<proteinExistence type="inferred from homology"/>
<evidence type="ECO:0000313" key="12">
    <source>
        <dbReference type="Proteomes" id="UP000283509"/>
    </source>
</evidence>
<evidence type="ECO:0000256" key="9">
    <source>
        <dbReference type="SAM" id="MobiDB-lite"/>
    </source>
</evidence>
<dbReference type="HAMAP" id="MF_03027">
    <property type="entry name" value="BOP1"/>
    <property type="match status" value="1"/>
</dbReference>
<dbReference type="GO" id="GO:0000463">
    <property type="term" value="P:maturation of LSU-rRNA from tricistronic rRNA transcript (SSU-rRNA, 5.8S rRNA, LSU-rRNA)"/>
    <property type="evidence" value="ECO:0007669"/>
    <property type="project" value="UniProtKB-UniRule"/>
</dbReference>
<dbReference type="GO" id="GO:0000466">
    <property type="term" value="P:maturation of 5.8S rRNA from tricistronic rRNA transcript (SSU-rRNA, 5.8S rRNA, LSU-rRNA)"/>
    <property type="evidence" value="ECO:0007669"/>
    <property type="project" value="UniProtKB-UniRule"/>
</dbReference>
<feature type="compositionally biased region" description="Acidic residues" evidence="9">
    <location>
        <begin position="100"/>
        <end position="110"/>
    </location>
</feature>
<dbReference type="Gene3D" id="2.130.10.10">
    <property type="entry name" value="YVTN repeat-like/Quinoprotein amine dehydrogenase"/>
    <property type="match status" value="1"/>
</dbReference>
<comment type="function">
    <text evidence="7">Required for maturation of ribosomal RNAs and formation of the large ribosomal subunit.</text>
</comment>
<dbReference type="GO" id="GO:0005654">
    <property type="term" value="C:nucleoplasm"/>
    <property type="evidence" value="ECO:0007669"/>
    <property type="project" value="UniProtKB-SubCell"/>
</dbReference>
<dbReference type="InterPro" id="IPR001680">
    <property type="entry name" value="WD40_rpt"/>
</dbReference>
<dbReference type="OrthoDB" id="5571054at2759"/>
<evidence type="ECO:0000256" key="8">
    <source>
        <dbReference type="PROSITE-ProRule" id="PRU00221"/>
    </source>
</evidence>
<name>A0A423TD85_PENVA</name>
<dbReference type="Pfam" id="PF00400">
    <property type="entry name" value="WD40"/>
    <property type="match status" value="3"/>
</dbReference>
<keyword evidence="1 7" id="KW-0690">Ribosome biogenesis</keyword>
<protein>
    <recommendedName>
        <fullName evidence="7">Ribosome biogenesis protein BOP1 homolog</fullName>
    </recommendedName>
</protein>
<dbReference type="GO" id="GO:0030687">
    <property type="term" value="C:preribosome, large subunit precursor"/>
    <property type="evidence" value="ECO:0007669"/>
    <property type="project" value="UniProtKB-UniRule"/>
</dbReference>
<reference evidence="11 12" key="1">
    <citation type="submission" date="2018-04" db="EMBL/GenBank/DDBJ databases">
        <authorList>
            <person name="Zhang X."/>
            <person name="Yuan J."/>
            <person name="Li F."/>
            <person name="Xiang J."/>
        </authorList>
    </citation>
    <scope>NUCLEOTIDE SEQUENCE [LARGE SCALE GENOMIC DNA]</scope>
    <source>
        <tissue evidence="11">Muscle</tissue>
    </source>
</reference>
<keyword evidence="3 8" id="KW-0853">WD repeat</keyword>
<keyword evidence="4" id="KW-0677">Repeat</keyword>
<evidence type="ECO:0000256" key="4">
    <source>
        <dbReference type="ARBA" id="ARBA00022737"/>
    </source>
</evidence>
<dbReference type="SUPFAM" id="SSF50978">
    <property type="entry name" value="WD40 repeat-like"/>
    <property type="match status" value="1"/>
</dbReference>
<dbReference type="FunFam" id="2.130.10.10:FF:000061">
    <property type="entry name" value="Ribosome biogenesis protein BOP1 homolog"/>
    <property type="match status" value="1"/>
</dbReference>
<dbReference type="InterPro" id="IPR028598">
    <property type="entry name" value="BOP1/Erb1"/>
</dbReference>
<dbReference type="PROSITE" id="PS00678">
    <property type="entry name" value="WD_REPEATS_1"/>
    <property type="match status" value="1"/>
</dbReference>
<dbReference type="SMART" id="SM00320">
    <property type="entry name" value="WD40"/>
    <property type="match status" value="6"/>
</dbReference>
<dbReference type="GO" id="GO:0043021">
    <property type="term" value="F:ribonucleoprotein complex binding"/>
    <property type="evidence" value="ECO:0007669"/>
    <property type="project" value="UniProtKB-UniRule"/>
</dbReference>
<gene>
    <name evidence="11" type="ORF">C7M84_007159</name>
</gene>
<feature type="repeat" description="WD" evidence="8">
    <location>
        <begin position="688"/>
        <end position="713"/>
    </location>
</feature>
<feature type="repeat" description="WD" evidence="8">
    <location>
        <begin position="367"/>
        <end position="408"/>
    </location>
</feature>
<keyword evidence="5 7" id="KW-0539">Nucleus</keyword>
<feature type="compositionally biased region" description="Acidic residues" evidence="9">
    <location>
        <begin position="44"/>
        <end position="65"/>
    </location>
</feature>
<evidence type="ECO:0000313" key="11">
    <source>
        <dbReference type="EMBL" id="ROT74347.1"/>
    </source>
</evidence>
<comment type="similarity">
    <text evidence="7">Belongs to the WD repeat BOP1/ERB1 family.</text>
</comment>
<evidence type="ECO:0000256" key="5">
    <source>
        <dbReference type="ARBA" id="ARBA00023242"/>
    </source>
</evidence>
<comment type="function">
    <text evidence="6">Component of the PeBoW complex, which is required for maturation of 28S and 5.8S ribosomal RNAs and formation of the 60S ribosome.</text>
</comment>
<dbReference type="PANTHER" id="PTHR17605:SF0">
    <property type="entry name" value="RIBOSOME BIOGENESIS PROTEIN BOP1"/>
    <property type="match status" value="1"/>
</dbReference>
<dbReference type="AlphaFoldDB" id="A0A423TD85"/>
<accession>A0A423TD85</accession>
<dbReference type="InterPro" id="IPR019775">
    <property type="entry name" value="WD40_repeat_CS"/>
</dbReference>
<evidence type="ECO:0000256" key="2">
    <source>
        <dbReference type="ARBA" id="ARBA00022552"/>
    </source>
</evidence>
<evidence type="ECO:0000256" key="3">
    <source>
        <dbReference type="ARBA" id="ARBA00022574"/>
    </source>
</evidence>
<comment type="caution">
    <text evidence="11">The sequence shown here is derived from an EMBL/GenBank/DDBJ whole genome shotgun (WGS) entry which is preliminary data.</text>
</comment>
<evidence type="ECO:0000256" key="7">
    <source>
        <dbReference type="HAMAP-Rule" id="MF_03027"/>
    </source>
</evidence>
<evidence type="ECO:0000256" key="6">
    <source>
        <dbReference type="ARBA" id="ARBA00055102"/>
    </source>
</evidence>
<dbReference type="Proteomes" id="UP000283509">
    <property type="component" value="Unassembled WGS sequence"/>
</dbReference>